<dbReference type="AlphaFoldDB" id="A0A397JWM7"/>
<reference evidence="1 2" key="1">
    <citation type="submission" date="2018-08" db="EMBL/GenBank/DDBJ databases">
        <title>Genome and evolution of the arbuscular mycorrhizal fungus Diversispora epigaea (formerly Glomus versiforme) and its bacterial endosymbionts.</title>
        <authorList>
            <person name="Sun X."/>
            <person name="Fei Z."/>
            <person name="Harrison M."/>
        </authorList>
    </citation>
    <scope>NUCLEOTIDE SEQUENCE [LARGE SCALE GENOMIC DNA]</scope>
    <source>
        <strain evidence="1 2">IT104</strain>
    </source>
</reference>
<comment type="caution">
    <text evidence="1">The sequence shown here is derived from an EMBL/GenBank/DDBJ whole genome shotgun (WGS) entry which is preliminary data.</text>
</comment>
<name>A0A397JWM7_9GLOM</name>
<sequence>MPIPPTPAITAFYRDIAIEDWTFVNIEEYYREKIGIEDTKKVKDYIKKDLLRVANSDFDATRKGKAKEILDDWKIWSAPEHPIKIGNLQINQIATGSGTTRIDNLQITNKRHHRDADDEERLTLKEFSTKKMKPDEPILVNEDQEKSIEEESISSLSEKDLKRFEEKYLRMRSDQMWTLKSGRKVEEIVYGFAQKLAYESYLHSFIINESDTDTRSLFSEDEWKEVITSEVKERPRLEDSLKELLKKYTVVDVEKLRKILFEPFTPNECKYDQKFHFDLDFINRVYRGMLPLWERNDNSFDLLKPEAWYQMNVWSHLVDPVFYNVNIDLIRGEETSLVKNKGGIFRICGNFLEFGSIETGRKCEGTDRITDSLKTCKMLKGMINQLATECNMDEDYVRKLQVVGMLQSANRMQVITVDLPKGYITRVRRRKVCEVAGRLTKSKPLALVLKEIFYVKDTILQTLEIINHKDDVNTENFLEDSDEERQ</sequence>
<dbReference type="OrthoDB" id="2447334at2759"/>
<accession>A0A397JWM7</accession>
<evidence type="ECO:0000313" key="2">
    <source>
        <dbReference type="Proteomes" id="UP000266861"/>
    </source>
</evidence>
<organism evidence="1 2">
    <name type="scientific">Diversispora epigaea</name>
    <dbReference type="NCBI Taxonomy" id="1348612"/>
    <lineage>
        <taxon>Eukaryota</taxon>
        <taxon>Fungi</taxon>
        <taxon>Fungi incertae sedis</taxon>
        <taxon>Mucoromycota</taxon>
        <taxon>Glomeromycotina</taxon>
        <taxon>Glomeromycetes</taxon>
        <taxon>Diversisporales</taxon>
        <taxon>Diversisporaceae</taxon>
        <taxon>Diversispora</taxon>
    </lineage>
</organism>
<evidence type="ECO:0000313" key="1">
    <source>
        <dbReference type="EMBL" id="RHZ89253.1"/>
    </source>
</evidence>
<gene>
    <name evidence="1" type="ORF">Glove_16g218</name>
</gene>
<dbReference type="Proteomes" id="UP000266861">
    <property type="component" value="Unassembled WGS sequence"/>
</dbReference>
<proteinExistence type="predicted"/>
<protein>
    <submittedName>
        <fullName evidence="1">Uncharacterized protein</fullName>
    </submittedName>
</protein>
<keyword evidence="2" id="KW-1185">Reference proteome</keyword>
<dbReference type="EMBL" id="PQFF01000014">
    <property type="protein sequence ID" value="RHZ89253.1"/>
    <property type="molecule type" value="Genomic_DNA"/>
</dbReference>